<feature type="binding site" evidence="17">
    <location>
        <begin position="411"/>
        <end position="415"/>
    </location>
    <ligand>
        <name>AMP</name>
        <dbReference type="ChEBI" id="CHEBI:456215"/>
    </ligand>
</feature>
<dbReference type="HAMAP" id="MF_01965">
    <property type="entry name" value="NADHX_dehydratase"/>
    <property type="match status" value="1"/>
</dbReference>
<keyword evidence="10 17" id="KW-0520">NAD</keyword>
<dbReference type="GO" id="GO:0046496">
    <property type="term" value="P:nicotinamide nucleotide metabolic process"/>
    <property type="evidence" value="ECO:0007669"/>
    <property type="project" value="UniProtKB-UniRule"/>
</dbReference>
<dbReference type="CDD" id="cd01171">
    <property type="entry name" value="YXKO-related"/>
    <property type="match status" value="1"/>
</dbReference>
<dbReference type="InterPro" id="IPR030677">
    <property type="entry name" value="Nnr"/>
</dbReference>
<dbReference type="GO" id="GO:0046872">
    <property type="term" value="F:metal ion binding"/>
    <property type="evidence" value="ECO:0007669"/>
    <property type="project" value="UniProtKB-UniRule"/>
</dbReference>
<dbReference type="Gene3D" id="3.40.50.10260">
    <property type="entry name" value="YjeF N-terminal domain"/>
    <property type="match status" value="1"/>
</dbReference>
<dbReference type="AlphaFoldDB" id="A0A3P3VKM7"/>
<evidence type="ECO:0000313" key="22">
    <source>
        <dbReference type="EMBL" id="RRJ82319.1"/>
    </source>
</evidence>
<comment type="similarity">
    <text evidence="17">Belongs to the NnrD/CARKD family.</text>
</comment>
<evidence type="ECO:0000256" key="12">
    <source>
        <dbReference type="ARBA" id="ARBA00023239"/>
    </source>
</evidence>
<accession>A0A3P3VKM7</accession>
<dbReference type="HAMAP" id="MF_01966">
    <property type="entry name" value="NADHX_epimerase"/>
    <property type="match status" value="1"/>
</dbReference>
<sequence>MKRSLPQGLYRAEQVRELDRLAIEGHGISGFDLMRRAAQSCLDSLLEHYGGESSLCVLCGSGNNAGDGYLLAALARQAGLQVSVVSVGDPARLRGDAQRSWQLASEQGVPMQPWQRDLELPEEGLLVDALLGTGLKGEVQGDYRAAIEAINASASPVLAVDIPSGLSADSGAELGCAVRADLTVTFIALKRGLFTAAGPLCCGELLYDDLDVPSQLFRQLPADLQAIDPAPLLANLPRRRPDAHKGRHGHLLVVGGNHGMGGAAILAAEAALYAGSGLVSVATRAEHIAAMLARRPELMARGVEDADQLQSLLVGKSALVVGPGLGQDDWAVNLLECALASGLPLLLDADALNLLADQPQLLNGLESECVLTPHPGEAARLLACSSHEVQRDRFAAVARLQKQWGDVVVLKGAGSLVAGPQGTAQLCRAGNPAMAVGGMGDLLSGVIGSLLAQGVATLEAALLGCWLHSAAADRVALEQGVRGLLATDLLVQIRKYVNGVG</sequence>
<feature type="domain" description="YjeF N-terminal" evidence="21">
    <location>
        <begin position="15"/>
        <end position="218"/>
    </location>
</feature>
<dbReference type="Proteomes" id="UP000280792">
    <property type="component" value="Unassembled WGS sequence"/>
</dbReference>
<comment type="cofactor">
    <cofactor evidence="18 19">
        <name>K(+)</name>
        <dbReference type="ChEBI" id="CHEBI:29103"/>
    </cofactor>
    <text evidence="18 19">Binds 1 potassium ion per subunit.</text>
</comment>
<dbReference type="NCBIfam" id="TIGR00196">
    <property type="entry name" value="yjeF_cterm"/>
    <property type="match status" value="1"/>
</dbReference>
<evidence type="ECO:0000256" key="16">
    <source>
        <dbReference type="ARBA" id="ARBA00049209"/>
    </source>
</evidence>
<keyword evidence="12 17" id="KW-0456">Lyase</keyword>
<dbReference type="PANTHER" id="PTHR12592">
    <property type="entry name" value="ATP-DEPENDENT (S)-NAD(P)H-HYDRATE DEHYDRATASE FAMILY MEMBER"/>
    <property type="match status" value="1"/>
</dbReference>
<evidence type="ECO:0000256" key="3">
    <source>
        <dbReference type="ARBA" id="ARBA00006001"/>
    </source>
</evidence>
<comment type="catalytic activity">
    <reaction evidence="1 18 19">
        <text>(6R)-NADHX = (6S)-NADHX</text>
        <dbReference type="Rhea" id="RHEA:32215"/>
        <dbReference type="ChEBI" id="CHEBI:64074"/>
        <dbReference type="ChEBI" id="CHEBI:64075"/>
        <dbReference type="EC" id="5.1.99.6"/>
    </reaction>
</comment>
<comment type="catalytic activity">
    <reaction evidence="2 18 19">
        <text>(6R)-NADPHX = (6S)-NADPHX</text>
        <dbReference type="Rhea" id="RHEA:32227"/>
        <dbReference type="ChEBI" id="CHEBI:64076"/>
        <dbReference type="ChEBI" id="CHEBI:64077"/>
        <dbReference type="EC" id="5.1.99.6"/>
    </reaction>
</comment>
<dbReference type="InterPro" id="IPR036652">
    <property type="entry name" value="YjeF_N_dom_sf"/>
</dbReference>
<evidence type="ECO:0000256" key="10">
    <source>
        <dbReference type="ARBA" id="ARBA00023027"/>
    </source>
</evidence>
<dbReference type="InterPro" id="IPR004443">
    <property type="entry name" value="YjeF_N_dom"/>
</dbReference>
<keyword evidence="6 17" id="KW-0547">Nucleotide-binding</keyword>
<comment type="catalytic activity">
    <reaction evidence="15 17 19">
        <text>(6S)-NADHX + ADP = AMP + phosphate + NADH + H(+)</text>
        <dbReference type="Rhea" id="RHEA:32223"/>
        <dbReference type="ChEBI" id="CHEBI:15378"/>
        <dbReference type="ChEBI" id="CHEBI:43474"/>
        <dbReference type="ChEBI" id="CHEBI:57945"/>
        <dbReference type="ChEBI" id="CHEBI:64074"/>
        <dbReference type="ChEBI" id="CHEBI:456215"/>
        <dbReference type="ChEBI" id="CHEBI:456216"/>
        <dbReference type="EC" id="4.2.1.136"/>
    </reaction>
</comment>
<keyword evidence="8 17" id="KW-0521">NADP</keyword>
<proteinExistence type="inferred from homology"/>
<feature type="domain" description="YjeF C-terminal" evidence="20">
    <location>
        <begin position="228"/>
        <end position="500"/>
    </location>
</feature>
<evidence type="ECO:0000256" key="5">
    <source>
        <dbReference type="ARBA" id="ARBA00022723"/>
    </source>
</evidence>
<evidence type="ECO:0000256" key="2">
    <source>
        <dbReference type="ARBA" id="ARBA00000909"/>
    </source>
</evidence>
<dbReference type="RefSeq" id="WP_125016030.1">
    <property type="nucleotide sequence ID" value="NZ_QWEZ01000002.1"/>
</dbReference>
<feature type="binding site" evidence="17">
    <location>
        <position position="324"/>
    </location>
    <ligand>
        <name>(6S)-NADPHX</name>
        <dbReference type="ChEBI" id="CHEBI:64076"/>
    </ligand>
</feature>
<evidence type="ECO:0000256" key="15">
    <source>
        <dbReference type="ARBA" id="ARBA00048238"/>
    </source>
</evidence>
<keyword evidence="13" id="KW-0511">Multifunctional enzyme</keyword>
<keyword evidence="5 18" id="KW-0479">Metal-binding</keyword>
<comment type="subunit">
    <text evidence="17">Homotetramer.</text>
</comment>
<dbReference type="InterPro" id="IPR000631">
    <property type="entry name" value="CARKD"/>
</dbReference>
<feature type="binding site" evidence="17">
    <location>
        <position position="441"/>
    </location>
    <ligand>
        <name>(6S)-NADPHX</name>
        <dbReference type="ChEBI" id="CHEBI:64076"/>
    </ligand>
</feature>
<dbReference type="InterPro" id="IPR029056">
    <property type="entry name" value="Ribokinase-like"/>
</dbReference>
<evidence type="ECO:0000256" key="7">
    <source>
        <dbReference type="ARBA" id="ARBA00022840"/>
    </source>
</evidence>
<dbReference type="PIRSF" id="PIRSF017184">
    <property type="entry name" value="Nnr"/>
    <property type="match status" value="1"/>
</dbReference>
<comment type="caution">
    <text evidence="18">Lacks conserved residue(s) required for the propagation of feature annotation.</text>
</comment>
<dbReference type="EC" id="4.2.1.136" evidence="19"/>
<dbReference type="Gene3D" id="3.40.1190.20">
    <property type="match status" value="1"/>
</dbReference>
<dbReference type="PROSITE" id="PS51383">
    <property type="entry name" value="YJEF_C_3"/>
    <property type="match status" value="1"/>
</dbReference>
<dbReference type="EC" id="5.1.99.6" evidence="19"/>
<feature type="binding site" evidence="18">
    <location>
        <begin position="132"/>
        <end position="138"/>
    </location>
    <ligand>
        <name>(6S)-NADPHX</name>
        <dbReference type="ChEBI" id="CHEBI:64076"/>
    </ligand>
</feature>
<comment type="function">
    <text evidence="14 19">Bifunctional enzyme that catalyzes the epimerization of the S- and R-forms of NAD(P)HX and the dehydration of the S-form of NAD(P)HX at the expense of ADP, which is converted to AMP. This allows the repair of both epimers of NAD(P)HX, a damaged form of NAD(P)H that is a result of enzymatic or heat-dependent hydration.</text>
</comment>
<dbReference type="Pfam" id="PF01256">
    <property type="entry name" value="Carb_kinase"/>
    <property type="match status" value="1"/>
</dbReference>
<evidence type="ECO:0000256" key="1">
    <source>
        <dbReference type="ARBA" id="ARBA00000013"/>
    </source>
</evidence>
<comment type="function">
    <text evidence="18">Catalyzes the epimerization of the S- and R-forms of NAD(P)HX, a damaged form of NAD(P)H that is a result of enzymatic or heat-dependent hydration. This is a prerequisite for the S-specific NAD(P)H-hydrate dehydratase to allow the repair of both epimers of NAD(P)HX.</text>
</comment>
<feature type="binding site" evidence="18">
    <location>
        <position position="64"/>
    </location>
    <ligand>
        <name>K(+)</name>
        <dbReference type="ChEBI" id="CHEBI:29103"/>
    </ligand>
</feature>
<feature type="binding site" evidence="18">
    <location>
        <position position="164"/>
    </location>
    <ligand>
        <name>K(+)</name>
        <dbReference type="ChEBI" id="CHEBI:29103"/>
    </ligand>
</feature>
<comment type="catalytic activity">
    <reaction evidence="16 17 19">
        <text>(6S)-NADPHX + ADP = AMP + phosphate + NADPH + H(+)</text>
        <dbReference type="Rhea" id="RHEA:32235"/>
        <dbReference type="ChEBI" id="CHEBI:15378"/>
        <dbReference type="ChEBI" id="CHEBI:43474"/>
        <dbReference type="ChEBI" id="CHEBI:57783"/>
        <dbReference type="ChEBI" id="CHEBI:64076"/>
        <dbReference type="ChEBI" id="CHEBI:456215"/>
        <dbReference type="ChEBI" id="CHEBI:456216"/>
        <dbReference type="EC" id="4.2.1.136"/>
    </reaction>
</comment>
<feature type="binding site" evidence="18">
    <location>
        <position position="143"/>
    </location>
    <ligand>
        <name>(6S)-NADPHX</name>
        <dbReference type="ChEBI" id="CHEBI:64076"/>
    </ligand>
</feature>
<evidence type="ECO:0000256" key="8">
    <source>
        <dbReference type="ARBA" id="ARBA00022857"/>
    </source>
</evidence>
<keyword evidence="9 18" id="KW-0630">Potassium</keyword>
<evidence type="ECO:0000256" key="14">
    <source>
        <dbReference type="ARBA" id="ARBA00025153"/>
    </source>
</evidence>
<comment type="caution">
    <text evidence="22">The sequence shown here is derived from an EMBL/GenBank/DDBJ whole genome shotgun (WGS) entry which is preliminary data.</text>
</comment>
<evidence type="ECO:0000256" key="11">
    <source>
        <dbReference type="ARBA" id="ARBA00023235"/>
    </source>
</evidence>
<name>A0A3P3VKM7_9GAMM</name>
<reference evidence="22 23" key="2">
    <citation type="submission" date="2018-12" db="EMBL/GenBank/DDBJ databases">
        <title>Simiduia agarivorans gen. nov., sp. nov., a marine, agarolytic bacterium isolated from shallow coastal water from Keelung, Taiwan.</title>
        <authorList>
            <person name="Shieh W.Y."/>
        </authorList>
    </citation>
    <scope>NUCLEOTIDE SEQUENCE [LARGE SCALE GENOMIC DNA]</scope>
    <source>
        <strain evidence="22 23">GTF-13</strain>
    </source>
</reference>
<dbReference type="SUPFAM" id="SSF53613">
    <property type="entry name" value="Ribokinase-like"/>
    <property type="match status" value="1"/>
</dbReference>
<evidence type="ECO:0000256" key="17">
    <source>
        <dbReference type="HAMAP-Rule" id="MF_01965"/>
    </source>
</evidence>
<evidence type="ECO:0000256" key="6">
    <source>
        <dbReference type="ARBA" id="ARBA00022741"/>
    </source>
</evidence>
<comment type="similarity">
    <text evidence="3 19">In the N-terminal section; belongs to the NnrE/AIBP family.</text>
</comment>
<feature type="binding site" evidence="18">
    <location>
        <position position="161"/>
    </location>
    <ligand>
        <name>(6S)-NADPHX</name>
        <dbReference type="ChEBI" id="CHEBI:64076"/>
    </ligand>
</feature>
<evidence type="ECO:0000259" key="20">
    <source>
        <dbReference type="PROSITE" id="PS51383"/>
    </source>
</evidence>
<dbReference type="PANTHER" id="PTHR12592:SF0">
    <property type="entry name" value="ATP-DEPENDENT (S)-NAD(P)H-HYDRATE DEHYDRATASE"/>
    <property type="match status" value="1"/>
</dbReference>
<dbReference type="GO" id="GO:0052855">
    <property type="term" value="F:ADP-dependent NAD(P)H-hydrate dehydratase activity"/>
    <property type="evidence" value="ECO:0007669"/>
    <property type="project" value="UniProtKB-UniRule"/>
</dbReference>
<feature type="binding site" evidence="17">
    <location>
        <position position="263"/>
    </location>
    <ligand>
        <name>(6S)-NADPHX</name>
        <dbReference type="ChEBI" id="CHEBI:64076"/>
    </ligand>
</feature>
<protein>
    <recommendedName>
        <fullName evidence="19">Bifunctional NAD(P)H-hydrate repair enzyme</fullName>
    </recommendedName>
    <alternativeName>
        <fullName evidence="19">Nicotinamide nucleotide repair protein</fullName>
    </alternativeName>
    <domain>
        <recommendedName>
            <fullName evidence="19">ADP-dependent (S)-NAD(P)H-hydrate dehydratase</fullName>
            <ecNumber evidence="19">4.2.1.136</ecNumber>
        </recommendedName>
        <alternativeName>
            <fullName evidence="19">ADP-dependent NAD(P)HX dehydratase</fullName>
        </alternativeName>
    </domain>
    <domain>
        <recommendedName>
            <fullName evidence="19">NAD(P)H-hydrate epimerase</fullName>
            <ecNumber evidence="19">5.1.99.6</ecNumber>
        </recommendedName>
    </domain>
</protein>
<dbReference type="Pfam" id="PF03853">
    <property type="entry name" value="YjeF_N"/>
    <property type="match status" value="1"/>
</dbReference>
<evidence type="ECO:0000256" key="18">
    <source>
        <dbReference type="HAMAP-Rule" id="MF_01966"/>
    </source>
</evidence>
<feature type="binding site" evidence="17">
    <location>
        <position position="440"/>
    </location>
    <ligand>
        <name>AMP</name>
        <dbReference type="ChEBI" id="CHEBI:456215"/>
    </ligand>
</feature>
<keyword evidence="23" id="KW-1185">Reference proteome</keyword>
<comment type="function">
    <text evidence="17">Catalyzes the dehydration of the S-form of NAD(P)HX at the expense of ADP, which is converted to AMP. Together with NAD(P)HX epimerase, which catalyzes the epimerization of the S- and R-forms, the enzyme allows the repair of both epimers of NAD(P)HX, a damaged form of NAD(P)H that is a result of enzymatic or heat-dependent hydration.</text>
</comment>
<evidence type="ECO:0000313" key="23">
    <source>
        <dbReference type="Proteomes" id="UP000280792"/>
    </source>
</evidence>
<evidence type="ECO:0000256" key="9">
    <source>
        <dbReference type="ARBA" id="ARBA00022958"/>
    </source>
</evidence>
<dbReference type="EMBL" id="QWEZ01000002">
    <property type="protein sequence ID" value="RRJ82319.1"/>
    <property type="molecule type" value="Genomic_DNA"/>
</dbReference>
<comment type="similarity">
    <text evidence="4 19">In the C-terminal section; belongs to the NnrD/CARKD family.</text>
</comment>
<feature type="binding site" evidence="18">
    <location>
        <position position="128"/>
    </location>
    <ligand>
        <name>K(+)</name>
        <dbReference type="ChEBI" id="CHEBI:29103"/>
    </ligand>
</feature>
<comment type="similarity">
    <text evidence="18">Belongs to the NnrE/AIBP family.</text>
</comment>
<dbReference type="SUPFAM" id="SSF64153">
    <property type="entry name" value="YjeF N-terminal domain-like"/>
    <property type="match status" value="1"/>
</dbReference>
<evidence type="ECO:0000256" key="13">
    <source>
        <dbReference type="ARBA" id="ARBA00023268"/>
    </source>
</evidence>
<evidence type="ECO:0000256" key="19">
    <source>
        <dbReference type="PIRNR" id="PIRNR017184"/>
    </source>
</evidence>
<organism evidence="22 23">
    <name type="scientific">Aestuariirhabdus litorea</name>
    <dbReference type="NCBI Taxonomy" id="2528527"/>
    <lineage>
        <taxon>Bacteria</taxon>
        <taxon>Pseudomonadati</taxon>
        <taxon>Pseudomonadota</taxon>
        <taxon>Gammaproteobacteria</taxon>
        <taxon>Oceanospirillales</taxon>
        <taxon>Aestuariirhabdaceae</taxon>
        <taxon>Aestuariirhabdus</taxon>
    </lineage>
</organism>
<evidence type="ECO:0000256" key="4">
    <source>
        <dbReference type="ARBA" id="ARBA00009524"/>
    </source>
</evidence>
<keyword evidence="7 17" id="KW-0067">ATP-binding</keyword>
<gene>
    <name evidence="17" type="primary">nnrD</name>
    <name evidence="18" type="synonym">nnrE</name>
    <name evidence="22" type="ORF">D0544_10555</name>
</gene>
<dbReference type="GO" id="GO:0110051">
    <property type="term" value="P:metabolite repair"/>
    <property type="evidence" value="ECO:0007669"/>
    <property type="project" value="TreeGrafter"/>
</dbReference>
<evidence type="ECO:0000259" key="21">
    <source>
        <dbReference type="PROSITE" id="PS51385"/>
    </source>
</evidence>
<dbReference type="GO" id="GO:0052856">
    <property type="term" value="F:NAD(P)HX epimerase activity"/>
    <property type="evidence" value="ECO:0007669"/>
    <property type="project" value="UniProtKB-UniRule"/>
</dbReference>
<reference evidence="22 23" key="1">
    <citation type="submission" date="2018-08" db="EMBL/GenBank/DDBJ databases">
        <authorList>
            <person name="Khan S.A."/>
        </authorList>
    </citation>
    <scope>NUCLEOTIDE SEQUENCE [LARGE SCALE GENOMIC DNA]</scope>
    <source>
        <strain evidence="22 23">GTF-13</strain>
    </source>
</reference>
<dbReference type="PROSITE" id="PS51385">
    <property type="entry name" value="YJEF_N"/>
    <property type="match status" value="1"/>
</dbReference>
<dbReference type="NCBIfam" id="TIGR00197">
    <property type="entry name" value="yjeF_nterm"/>
    <property type="match status" value="1"/>
</dbReference>
<comment type="cofactor">
    <cofactor evidence="17">
        <name>Mg(2+)</name>
        <dbReference type="ChEBI" id="CHEBI:18420"/>
    </cofactor>
</comment>
<dbReference type="GO" id="GO:0005524">
    <property type="term" value="F:ATP binding"/>
    <property type="evidence" value="ECO:0007669"/>
    <property type="project" value="UniProtKB-UniRule"/>
</dbReference>
<feature type="binding site" evidence="17">
    <location>
        <position position="374"/>
    </location>
    <ligand>
        <name>(6S)-NADPHX</name>
        <dbReference type="ChEBI" id="CHEBI:64076"/>
    </ligand>
</feature>
<keyword evidence="11 18" id="KW-0413">Isomerase</keyword>